<sequence>MRVFYYVGNQIKKNAKPKDGSLEGVGEELHIASDSEFISLHDLESVELVQTKDFGLLVRAQAATSTVWFNVPRVFNMSGKPITINNPDATRRAAEILEPYVVA</sequence>
<name>A0A6N7XCL2_9ACTN</name>
<accession>A0A6N7XCL2</accession>
<evidence type="ECO:0000313" key="1">
    <source>
        <dbReference type="EMBL" id="MST73322.1"/>
    </source>
</evidence>
<dbReference type="EMBL" id="VUNC01000008">
    <property type="protein sequence ID" value="MST73322.1"/>
    <property type="molecule type" value="Genomic_DNA"/>
</dbReference>
<evidence type="ECO:0000313" key="2">
    <source>
        <dbReference type="Proteomes" id="UP000469325"/>
    </source>
</evidence>
<reference evidence="1 2" key="1">
    <citation type="submission" date="2019-08" db="EMBL/GenBank/DDBJ databases">
        <title>In-depth cultivation of the pig gut microbiome towards novel bacterial diversity and tailored functional studies.</title>
        <authorList>
            <person name="Wylensek D."/>
            <person name="Hitch T.C.A."/>
            <person name="Clavel T."/>
        </authorList>
    </citation>
    <scope>NUCLEOTIDE SEQUENCE [LARGE SCALE GENOMIC DNA]</scope>
    <source>
        <strain evidence="1 2">CA-Schmier-601-WT-1</strain>
    </source>
</reference>
<organism evidence="1 2">
    <name type="scientific">Olsenella porci</name>
    <dbReference type="NCBI Taxonomy" id="2652279"/>
    <lineage>
        <taxon>Bacteria</taxon>
        <taxon>Bacillati</taxon>
        <taxon>Actinomycetota</taxon>
        <taxon>Coriobacteriia</taxon>
        <taxon>Coriobacteriales</taxon>
        <taxon>Atopobiaceae</taxon>
        <taxon>Olsenella</taxon>
    </lineage>
</organism>
<protein>
    <submittedName>
        <fullName evidence="1">Uncharacterized protein</fullName>
    </submittedName>
</protein>
<gene>
    <name evidence="1" type="ORF">FYJ68_09435</name>
</gene>
<comment type="caution">
    <text evidence="1">The sequence shown here is derived from an EMBL/GenBank/DDBJ whole genome shotgun (WGS) entry which is preliminary data.</text>
</comment>
<dbReference type="AlphaFoldDB" id="A0A6N7XCL2"/>
<dbReference type="Proteomes" id="UP000469325">
    <property type="component" value="Unassembled WGS sequence"/>
</dbReference>
<proteinExistence type="predicted"/>
<keyword evidence="2" id="KW-1185">Reference proteome</keyword>